<dbReference type="RefSeq" id="WP_268610933.1">
    <property type="nucleotide sequence ID" value="NZ_CP113797.1"/>
</dbReference>
<protein>
    <submittedName>
        <fullName evidence="3">Bifunctional serine/threonine-protein kinase/formylglycine-generating enzyme family protein</fullName>
    </submittedName>
</protein>
<dbReference type="SMART" id="SM00220">
    <property type="entry name" value="S_TKc"/>
    <property type="match status" value="1"/>
</dbReference>
<keyword evidence="3" id="KW-0808">Transferase</keyword>
<keyword evidence="1" id="KW-0547">Nucleotide-binding</keyword>
<dbReference type="AlphaFoldDB" id="A0A9E9CAH3"/>
<dbReference type="PANTHER" id="PTHR23150">
    <property type="entry name" value="SULFATASE MODIFYING FACTOR 1, 2"/>
    <property type="match status" value="1"/>
</dbReference>
<dbReference type="InterPro" id="IPR000719">
    <property type="entry name" value="Prot_kinase_dom"/>
</dbReference>
<dbReference type="Gene3D" id="1.10.510.10">
    <property type="entry name" value="Transferase(Phosphotransferase) domain 1"/>
    <property type="match status" value="1"/>
</dbReference>
<sequence>MPILRWAIDKAGDRSNFMLGQLLDGRYLILSKLGEGAFGETYLARDQKRPREPRCVVKRLKPGVTDFRILDFFEQEADVLERLGRHPQIPRLLAHFAVEQELFIIQDYIEGHSLRKEIRPGRRLNQDHVVRMLHDILEILVFVHENGVIHRDIKPENVMRRPDGKLVLIDFGAVKEFSTMTVNPIGQVATSVVIGTMGYMPTEQAKGKPRLCSDVYAVGMIAVEALSGVYPLSLPEDPYTGDIIWRDQVEIDDRFADVLQTMVRDRYAQRYPSAREALQALKQAVELPPSSPWIGTLHPTKPAATLLQHIVEQDPLINVLTMNLDVLSVNVFGQETVRRAGEVEFFTEELGNGTIMEMVAIPGGDFLMGMPADRSVESVESPQHAVTIEPFFMGMFPVTQAQWKAVAALPKVRIDLNPDPSRFKSPDRPVEMVSWYDAIEFCQRISRRTKRTYRLPSEAEWEYACRAGTLTPFHFGETITPDLANYNGNLTYEDGPKGVYREQTTPIGSFPANAFGLHDMHGNIWEWCADHWHDNYEGAPSNGQPWLVDDPDAPRLLRGGAWNKDPGACRSTYRDRDLPTTRNKFIGFRVVCDVTEGEKKKGKR</sequence>
<gene>
    <name evidence="3" type="ORF">OXH18_02970</name>
</gene>
<organism evidence="3 4">
    <name type="scientific">Thermocoleostomius sinensis A174</name>
    <dbReference type="NCBI Taxonomy" id="2016057"/>
    <lineage>
        <taxon>Bacteria</taxon>
        <taxon>Bacillati</taxon>
        <taxon>Cyanobacteriota</taxon>
        <taxon>Cyanophyceae</taxon>
        <taxon>Oculatellales</taxon>
        <taxon>Oculatellaceae</taxon>
        <taxon>Thermocoleostomius</taxon>
    </lineage>
</organism>
<accession>A0A9E9CAH3</accession>
<dbReference type="Gene3D" id="3.90.1580.10">
    <property type="entry name" value="paralog of FGE (formylglycine-generating enzyme)"/>
    <property type="match status" value="1"/>
</dbReference>
<dbReference type="Proteomes" id="UP001163152">
    <property type="component" value="Chromosome"/>
</dbReference>
<proteinExistence type="predicted"/>
<evidence type="ECO:0000313" key="4">
    <source>
        <dbReference type="Proteomes" id="UP001163152"/>
    </source>
</evidence>
<evidence type="ECO:0000256" key="1">
    <source>
        <dbReference type="PROSITE-ProRule" id="PRU10141"/>
    </source>
</evidence>
<evidence type="ECO:0000313" key="3">
    <source>
        <dbReference type="EMBL" id="WAL60977.1"/>
    </source>
</evidence>
<dbReference type="PROSITE" id="PS50096">
    <property type="entry name" value="IQ"/>
    <property type="match status" value="1"/>
</dbReference>
<dbReference type="InterPro" id="IPR051043">
    <property type="entry name" value="Sulfatase_Mod_Factor_Kinase"/>
</dbReference>
<name>A0A9E9CAH3_9CYAN</name>
<feature type="binding site" evidence="1">
    <location>
        <position position="58"/>
    </location>
    <ligand>
        <name>ATP</name>
        <dbReference type="ChEBI" id="CHEBI:30616"/>
    </ligand>
</feature>
<dbReference type="SUPFAM" id="SSF56436">
    <property type="entry name" value="C-type lectin-like"/>
    <property type="match status" value="1"/>
</dbReference>
<dbReference type="GO" id="GO:0120147">
    <property type="term" value="F:formylglycine-generating oxidase activity"/>
    <property type="evidence" value="ECO:0007669"/>
    <property type="project" value="TreeGrafter"/>
</dbReference>
<dbReference type="PANTHER" id="PTHR23150:SF19">
    <property type="entry name" value="FORMYLGLYCINE-GENERATING ENZYME"/>
    <property type="match status" value="1"/>
</dbReference>
<dbReference type="InterPro" id="IPR017441">
    <property type="entry name" value="Protein_kinase_ATP_BS"/>
</dbReference>
<evidence type="ECO:0000259" key="2">
    <source>
        <dbReference type="PROSITE" id="PS50011"/>
    </source>
</evidence>
<dbReference type="InterPro" id="IPR016187">
    <property type="entry name" value="CTDL_fold"/>
</dbReference>
<dbReference type="KEGG" id="tsin:OXH18_02970"/>
<feature type="domain" description="Protein kinase" evidence="2">
    <location>
        <begin position="27"/>
        <end position="294"/>
    </location>
</feature>
<keyword evidence="4" id="KW-1185">Reference proteome</keyword>
<dbReference type="GO" id="GO:0005524">
    <property type="term" value="F:ATP binding"/>
    <property type="evidence" value="ECO:0007669"/>
    <property type="project" value="UniProtKB-UniRule"/>
</dbReference>
<dbReference type="Pfam" id="PF03781">
    <property type="entry name" value="FGE-sulfatase"/>
    <property type="match status" value="1"/>
</dbReference>
<keyword evidence="3" id="KW-0418">Kinase</keyword>
<dbReference type="SUPFAM" id="SSF56112">
    <property type="entry name" value="Protein kinase-like (PK-like)"/>
    <property type="match status" value="1"/>
</dbReference>
<dbReference type="EMBL" id="CP113797">
    <property type="protein sequence ID" value="WAL60977.1"/>
    <property type="molecule type" value="Genomic_DNA"/>
</dbReference>
<dbReference type="InterPro" id="IPR042095">
    <property type="entry name" value="SUMF_sf"/>
</dbReference>
<keyword evidence="1" id="KW-0067">ATP-binding</keyword>
<dbReference type="Pfam" id="PF00069">
    <property type="entry name" value="Pkinase"/>
    <property type="match status" value="1"/>
</dbReference>
<dbReference type="PROSITE" id="PS00107">
    <property type="entry name" value="PROTEIN_KINASE_ATP"/>
    <property type="match status" value="1"/>
</dbReference>
<dbReference type="PROSITE" id="PS50011">
    <property type="entry name" value="PROTEIN_KINASE_DOM"/>
    <property type="match status" value="1"/>
</dbReference>
<dbReference type="CDD" id="cd14014">
    <property type="entry name" value="STKc_PknB_like"/>
    <property type="match status" value="1"/>
</dbReference>
<dbReference type="InterPro" id="IPR005532">
    <property type="entry name" value="SUMF_dom"/>
</dbReference>
<dbReference type="InterPro" id="IPR011009">
    <property type="entry name" value="Kinase-like_dom_sf"/>
</dbReference>
<dbReference type="GO" id="GO:0004672">
    <property type="term" value="F:protein kinase activity"/>
    <property type="evidence" value="ECO:0007669"/>
    <property type="project" value="InterPro"/>
</dbReference>
<reference evidence="3" key="1">
    <citation type="submission" date="2022-12" db="EMBL/GenBank/DDBJ databases">
        <title>Polyphasic identification of a Novel Hot-Spring Cyanobacterium Ocullathermofonsia sinensis gen nov. sp. nov. and Genomic Insights on its Adaptations to the Thermal Habitat.</title>
        <authorList>
            <person name="Daroch M."/>
            <person name="Tang J."/>
            <person name="Jiang Y."/>
        </authorList>
    </citation>
    <scope>NUCLEOTIDE SEQUENCE</scope>
    <source>
        <strain evidence="3">PKUAC-SCTA174</strain>
    </source>
</reference>